<protein>
    <recommendedName>
        <fullName evidence="5">Ferrochelatase</fullName>
    </recommendedName>
</protein>
<evidence type="ECO:0000313" key="4">
    <source>
        <dbReference type="Proteomes" id="UP000004367"/>
    </source>
</evidence>
<dbReference type="eggNOG" id="COG2138">
    <property type="taxonomic scope" value="Bacteria"/>
</dbReference>
<dbReference type="PANTHER" id="PTHR33542:SF5">
    <property type="entry name" value="FERROCHELATASE CHE1"/>
    <property type="match status" value="1"/>
</dbReference>
<dbReference type="InterPro" id="IPR050963">
    <property type="entry name" value="Sirohydro_Cobaltochel/CbiX"/>
</dbReference>
<dbReference type="EMBL" id="BAFE01000047">
    <property type="protein sequence ID" value="GAB48162.1"/>
    <property type="molecule type" value="Genomic_DNA"/>
</dbReference>
<dbReference type="InterPro" id="IPR002762">
    <property type="entry name" value="CbiX-like"/>
</dbReference>
<dbReference type="SUPFAM" id="SSF53800">
    <property type="entry name" value="Chelatase"/>
    <property type="match status" value="1"/>
</dbReference>
<organism evidence="3 4">
    <name type="scientific">Mobilicoccus pelagius NBRC 104925</name>
    <dbReference type="NCBI Taxonomy" id="1089455"/>
    <lineage>
        <taxon>Bacteria</taxon>
        <taxon>Bacillati</taxon>
        <taxon>Actinomycetota</taxon>
        <taxon>Actinomycetes</taxon>
        <taxon>Micrococcales</taxon>
        <taxon>Dermatophilaceae</taxon>
        <taxon>Mobilicoccus</taxon>
    </lineage>
</organism>
<gene>
    <name evidence="3" type="ORF">MOPEL_067_00110</name>
</gene>
<evidence type="ECO:0000313" key="3">
    <source>
        <dbReference type="EMBL" id="GAB48162.1"/>
    </source>
</evidence>
<reference evidence="3 4" key="1">
    <citation type="submission" date="2012-02" db="EMBL/GenBank/DDBJ databases">
        <title>Whole genome shotgun sequence of Mobilicoccus pelagius NBRC 104925.</title>
        <authorList>
            <person name="Yoshida Y."/>
            <person name="Hosoyama A."/>
            <person name="Tsuchikane K."/>
            <person name="Katsumata H."/>
            <person name="Yamazaki S."/>
            <person name="Fujita N."/>
        </authorList>
    </citation>
    <scope>NUCLEOTIDE SEQUENCE [LARGE SCALE GENOMIC DNA]</scope>
    <source>
        <strain evidence="3 4">NBRC 104925</strain>
    </source>
</reference>
<dbReference type="GO" id="GO:0046872">
    <property type="term" value="F:metal ion binding"/>
    <property type="evidence" value="ECO:0007669"/>
    <property type="project" value="UniProtKB-KW"/>
</dbReference>
<dbReference type="STRING" id="1089455.MOPEL_067_00110"/>
<name>H5UR04_9MICO</name>
<dbReference type="RefSeq" id="WP_009482060.1">
    <property type="nucleotide sequence ID" value="NZ_BAFE01000047.1"/>
</dbReference>
<keyword evidence="2" id="KW-0456">Lyase</keyword>
<dbReference type="GO" id="GO:0016829">
    <property type="term" value="F:lyase activity"/>
    <property type="evidence" value="ECO:0007669"/>
    <property type="project" value="UniProtKB-KW"/>
</dbReference>
<accession>H5UR04</accession>
<keyword evidence="1" id="KW-0479">Metal-binding</keyword>
<dbReference type="CDD" id="cd03416">
    <property type="entry name" value="CbiX_SirB_N"/>
    <property type="match status" value="1"/>
</dbReference>
<evidence type="ECO:0000256" key="1">
    <source>
        <dbReference type="ARBA" id="ARBA00022723"/>
    </source>
</evidence>
<dbReference type="AlphaFoldDB" id="H5UR04"/>
<proteinExistence type="predicted"/>
<comment type="caution">
    <text evidence="3">The sequence shown here is derived from an EMBL/GenBank/DDBJ whole genome shotgun (WGS) entry which is preliminary data.</text>
</comment>
<dbReference type="Gene3D" id="3.40.50.1400">
    <property type="match status" value="2"/>
</dbReference>
<evidence type="ECO:0000256" key="2">
    <source>
        <dbReference type="ARBA" id="ARBA00023239"/>
    </source>
</evidence>
<sequence length="227" mass="23460">MSVPLVLAAHGTTDPAGRAVAVEVAQRAGERLGVEARVGFVDVCGPELAGVLGEFVDAEDAPVVVPFFLAAGYHVRHDVPAAVHEAAPSARVTPWLGEAPEVLDALAGRIAEVEREPEAVVLAAAGSSDVDARSEVEAVATALGSRLDVPVAAAFLTGPGATPAEAVADLRSRRRRHVVLAAHLLAPGVFLRRLTGTAEDLDAAVTDAIGSHEAIVSLVERRYREVG</sequence>
<dbReference type="PANTHER" id="PTHR33542">
    <property type="entry name" value="SIROHYDROCHLORIN FERROCHELATASE, CHLOROPLASTIC"/>
    <property type="match status" value="1"/>
</dbReference>
<dbReference type="Proteomes" id="UP000004367">
    <property type="component" value="Unassembled WGS sequence"/>
</dbReference>
<evidence type="ECO:0008006" key="5">
    <source>
        <dbReference type="Google" id="ProtNLM"/>
    </source>
</evidence>
<dbReference type="Pfam" id="PF01903">
    <property type="entry name" value="CbiX"/>
    <property type="match status" value="2"/>
</dbReference>
<keyword evidence="4" id="KW-1185">Reference proteome</keyword>